<evidence type="ECO:0000313" key="5">
    <source>
        <dbReference type="EnsemblMetazoa" id="BGLB039309-PA"/>
    </source>
</evidence>
<dbReference type="PANTHER" id="PTHR24026">
    <property type="entry name" value="FAT ATYPICAL CADHERIN-RELATED"/>
    <property type="match status" value="1"/>
</dbReference>
<evidence type="ECO:0000256" key="2">
    <source>
        <dbReference type="ARBA" id="ARBA00022989"/>
    </source>
</evidence>
<keyword evidence="2" id="KW-0472">Membrane</keyword>
<dbReference type="GO" id="GO:0005886">
    <property type="term" value="C:plasma membrane"/>
    <property type="evidence" value="ECO:0007669"/>
    <property type="project" value="UniProtKB-SubCell"/>
</dbReference>
<dbReference type="VEuPathDB" id="VectorBase:BGLB039309"/>
<feature type="domain" description="Cadherin" evidence="4">
    <location>
        <begin position="4"/>
        <end position="84"/>
    </location>
</feature>
<dbReference type="Gene3D" id="2.60.40.60">
    <property type="entry name" value="Cadherins"/>
    <property type="match status" value="1"/>
</dbReference>
<dbReference type="PROSITE" id="PS50268">
    <property type="entry name" value="CADHERIN_2"/>
    <property type="match status" value="1"/>
</dbReference>
<dbReference type="EnsemblMetazoa" id="BGLB039309-RA">
    <property type="protein sequence ID" value="BGLB039309-PA"/>
    <property type="gene ID" value="BGLB039309"/>
</dbReference>
<evidence type="ECO:0000259" key="4">
    <source>
        <dbReference type="PROSITE" id="PS50268"/>
    </source>
</evidence>
<dbReference type="Proteomes" id="UP000076420">
    <property type="component" value="Unassembled WGS sequence"/>
</dbReference>
<keyword evidence="1" id="KW-0812">Transmembrane</keyword>
<dbReference type="CDD" id="cd11304">
    <property type="entry name" value="Cadherin_repeat"/>
    <property type="match status" value="1"/>
</dbReference>
<reference evidence="5" key="1">
    <citation type="submission" date="2020-05" db="UniProtKB">
        <authorList>
            <consortium name="EnsemblMetazoa"/>
        </authorList>
    </citation>
    <scope>IDENTIFICATION</scope>
    <source>
        <strain evidence="5">BB02</strain>
    </source>
</reference>
<evidence type="ECO:0000313" key="6">
    <source>
        <dbReference type="Proteomes" id="UP000076420"/>
    </source>
</evidence>
<proteinExistence type="predicted"/>
<organism evidence="5 6">
    <name type="scientific">Biomphalaria glabrata</name>
    <name type="common">Bloodfluke planorb</name>
    <name type="synonym">Freshwater snail</name>
    <dbReference type="NCBI Taxonomy" id="6526"/>
    <lineage>
        <taxon>Eukaryota</taxon>
        <taxon>Metazoa</taxon>
        <taxon>Spiralia</taxon>
        <taxon>Lophotrochozoa</taxon>
        <taxon>Mollusca</taxon>
        <taxon>Gastropoda</taxon>
        <taxon>Heterobranchia</taxon>
        <taxon>Euthyneura</taxon>
        <taxon>Panpulmonata</taxon>
        <taxon>Hygrophila</taxon>
        <taxon>Lymnaeoidea</taxon>
        <taxon>Planorbidae</taxon>
        <taxon>Biomphalaria</taxon>
    </lineage>
</organism>
<dbReference type="PANTHER" id="PTHR24026:SF126">
    <property type="entry name" value="PROTOCADHERIN FAT 4"/>
    <property type="match status" value="1"/>
</dbReference>
<protein>
    <recommendedName>
        <fullName evidence="4">Cadherin domain-containing protein</fullName>
    </recommendedName>
</protein>
<evidence type="ECO:0000256" key="3">
    <source>
        <dbReference type="PROSITE-ProRule" id="PRU00043"/>
    </source>
</evidence>
<gene>
    <name evidence="5" type="primary">106070158</name>
</gene>
<sequence length="153" mass="16718">MYAVSATDKDEGINQKIVYKLDDTTEDSDFFYVDPLTGLLSSVQKLIQAHYYFKVKASDLGSPSMLTLANVTVNVQSNEIIPTFSVVPESVMLYVGMPQGYVLNVTLNATNTGVLQIAVFTAGRHDAQSRAFLLPGGMVNVEAFSFVRCFCSV</sequence>
<accession>A0A2C9M711</accession>
<evidence type="ECO:0000256" key="1">
    <source>
        <dbReference type="ARBA" id="ARBA00022692"/>
    </source>
</evidence>
<dbReference type="Pfam" id="PF00028">
    <property type="entry name" value="Cadherin"/>
    <property type="match status" value="1"/>
</dbReference>
<dbReference type="InterPro" id="IPR002126">
    <property type="entry name" value="Cadherin-like_dom"/>
</dbReference>
<dbReference type="InterPro" id="IPR015919">
    <property type="entry name" value="Cadherin-like_sf"/>
</dbReference>
<keyword evidence="3" id="KW-0106">Calcium</keyword>
<dbReference type="SMART" id="SM00112">
    <property type="entry name" value="CA"/>
    <property type="match status" value="1"/>
</dbReference>
<dbReference type="GO" id="GO:0007156">
    <property type="term" value="P:homophilic cell adhesion via plasma membrane adhesion molecules"/>
    <property type="evidence" value="ECO:0007669"/>
    <property type="project" value="InterPro"/>
</dbReference>
<dbReference type="SUPFAM" id="SSF49313">
    <property type="entry name" value="Cadherin-like"/>
    <property type="match status" value="1"/>
</dbReference>
<dbReference type="GO" id="GO:0005509">
    <property type="term" value="F:calcium ion binding"/>
    <property type="evidence" value="ECO:0007669"/>
    <property type="project" value="UniProtKB-UniRule"/>
</dbReference>
<keyword evidence="2" id="KW-1133">Transmembrane helix</keyword>
<dbReference type="KEGG" id="bgt:106070158"/>
<name>A0A2C9M711_BIOGL</name>
<dbReference type="AlphaFoldDB" id="A0A2C9M711"/>